<sequence length="344" mass="37240">MKLFNAKLGWGLLLVLALAFPFLAGNDYHLTVMSTAYIYAIATIGLNLITGYTGQYNLAHSGFMAVGAYTVGILTVDYGVSFWVAFALSGVVSAALGFFVGIVSLRLKTHFFSIFTLCVGYIMYLVIEKWESFTHGTVGIMGIPAPESIGSLDFSEPRTQYYLVLFFLVASLWIMHRIVHSLLGRTFMAIRNGDELAQALGINLMRNKLLAFMLSVFFSGMAGGLYAGYVRFLGPGVASVEHTFDMTMYMLVGGIGTLLGPLLGAISVPWLTQYLQFLQEYRFVVFGPVLVLLVIFLPHGVVGTYMNRQRRKAAMRAPAAPPASTPAAPASAAVAAPKGGAKHA</sequence>
<feature type="region of interest" description="Disordered" evidence="6">
    <location>
        <begin position="316"/>
        <end position="344"/>
    </location>
</feature>
<feature type="transmembrane region" description="Helical" evidence="7">
    <location>
        <begin position="82"/>
        <end position="103"/>
    </location>
</feature>
<dbReference type="InterPro" id="IPR001851">
    <property type="entry name" value="ABC_transp_permease"/>
</dbReference>
<evidence type="ECO:0000313" key="8">
    <source>
        <dbReference type="EMBL" id="MFC3458037.1"/>
    </source>
</evidence>
<keyword evidence="4 7" id="KW-1133">Transmembrane helix</keyword>
<proteinExistence type="predicted"/>
<feature type="transmembrane region" description="Helical" evidence="7">
    <location>
        <begin position="34"/>
        <end position="51"/>
    </location>
</feature>
<dbReference type="PANTHER" id="PTHR30482:SF10">
    <property type="entry name" value="HIGH-AFFINITY BRANCHED-CHAIN AMINO ACID TRANSPORT PROTEIN BRAE"/>
    <property type="match status" value="1"/>
</dbReference>
<feature type="transmembrane region" description="Helical" evidence="7">
    <location>
        <begin position="110"/>
        <end position="127"/>
    </location>
</feature>
<name>A0ABV7PHN5_9BURK</name>
<evidence type="ECO:0000256" key="1">
    <source>
        <dbReference type="ARBA" id="ARBA00004651"/>
    </source>
</evidence>
<keyword evidence="9" id="KW-1185">Reference proteome</keyword>
<dbReference type="RefSeq" id="WP_312549382.1">
    <property type="nucleotide sequence ID" value="NZ_JBHRVV010000001.1"/>
</dbReference>
<dbReference type="PANTHER" id="PTHR30482">
    <property type="entry name" value="HIGH-AFFINITY BRANCHED-CHAIN AMINO ACID TRANSPORT SYSTEM PERMEASE"/>
    <property type="match status" value="1"/>
</dbReference>
<dbReference type="Proteomes" id="UP001595665">
    <property type="component" value="Unassembled WGS sequence"/>
</dbReference>
<feature type="transmembrane region" description="Helical" evidence="7">
    <location>
        <begin position="249"/>
        <end position="271"/>
    </location>
</feature>
<gene>
    <name evidence="8" type="ORF">ACFOPH_07210</name>
</gene>
<evidence type="ECO:0000256" key="7">
    <source>
        <dbReference type="SAM" id="Phobius"/>
    </source>
</evidence>
<feature type="transmembrane region" description="Helical" evidence="7">
    <location>
        <begin position="58"/>
        <end position="76"/>
    </location>
</feature>
<dbReference type="EMBL" id="JBHRVV010000001">
    <property type="protein sequence ID" value="MFC3458037.1"/>
    <property type="molecule type" value="Genomic_DNA"/>
</dbReference>
<keyword evidence="5 7" id="KW-0472">Membrane</keyword>
<organism evidence="8 9">
    <name type="scientific">Massilia haematophila</name>
    <dbReference type="NCBI Taxonomy" id="457923"/>
    <lineage>
        <taxon>Bacteria</taxon>
        <taxon>Pseudomonadati</taxon>
        <taxon>Pseudomonadota</taxon>
        <taxon>Betaproteobacteria</taxon>
        <taxon>Burkholderiales</taxon>
        <taxon>Oxalobacteraceae</taxon>
        <taxon>Telluria group</taxon>
        <taxon>Massilia</taxon>
    </lineage>
</organism>
<dbReference type="Pfam" id="PF02653">
    <property type="entry name" value="BPD_transp_2"/>
    <property type="match status" value="1"/>
</dbReference>
<comment type="subcellular location">
    <subcellularLocation>
        <location evidence="1">Cell membrane</location>
        <topology evidence="1">Multi-pass membrane protein</topology>
    </subcellularLocation>
</comment>
<evidence type="ECO:0000256" key="4">
    <source>
        <dbReference type="ARBA" id="ARBA00022989"/>
    </source>
</evidence>
<feature type="transmembrane region" description="Helical" evidence="7">
    <location>
        <begin position="283"/>
        <end position="306"/>
    </location>
</feature>
<evidence type="ECO:0000256" key="3">
    <source>
        <dbReference type="ARBA" id="ARBA00022692"/>
    </source>
</evidence>
<accession>A0ABV7PHN5</accession>
<keyword evidence="3 7" id="KW-0812">Transmembrane</keyword>
<comment type="caution">
    <text evidence="8">The sequence shown here is derived from an EMBL/GenBank/DDBJ whole genome shotgun (WGS) entry which is preliminary data.</text>
</comment>
<feature type="compositionally biased region" description="Low complexity" evidence="6">
    <location>
        <begin position="325"/>
        <end position="344"/>
    </location>
</feature>
<feature type="transmembrane region" description="Helical" evidence="7">
    <location>
        <begin position="161"/>
        <end position="179"/>
    </location>
</feature>
<keyword evidence="2" id="KW-1003">Cell membrane</keyword>
<protein>
    <submittedName>
        <fullName evidence="8">Branched-chain amino acid ABC transporter permease</fullName>
    </submittedName>
</protein>
<evidence type="ECO:0000256" key="6">
    <source>
        <dbReference type="SAM" id="MobiDB-lite"/>
    </source>
</evidence>
<evidence type="ECO:0000313" key="9">
    <source>
        <dbReference type="Proteomes" id="UP001595665"/>
    </source>
</evidence>
<evidence type="ECO:0000256" key="5">
    <source>
        <dbReference type="ARBA" id="ARBA00023136"/>
    </source>
</evidence>
<reference evidence="9" key="1">
    <citation type="journal article" date="2019" name="Int. J. Syst. Evol. Microbiol.">
        <title>The Global Catalogue of Microorganisms (GCM) 10K type strain sequencing project: providing services to taxonomists for standard genome sequencing and annotation.</title>
        <authorList>
            <consortium name="The Broad Institute Genomics Platform"/>
            <consortium name="The Broad Institute Genome Sequencing Center for Infectious Disease"/>
            <person name="Wu L."/>
            <person name="Ma J."/>
        </authorList>
    </citation>
    <scope>NUCLEOTIDE SEQUENCE [LARGE SCALE GENOMIC DNA]</scope>
    <source>
        <strain evidence="9">CCM 7480</strain>
    </source>
</reference>
<dbReference type="CDD" id="cd06581">
    <property type="entry name" value="TM_PBP1_LivM_like"/>
    <property type="match status" value="1"/>
</dbReference>
<evidence type="ECO:0000256" key="2">
    <source>
        <dbReference type="ARBA" id="ARBA00022475"/>
    </source>
</evidence>
<feature type="transmembrane region" description="Helical" evidence="7">
    <location>
        <begin position="209"/>
        <end position="229"/>
    </location>
</feature>
<dbReference type="InterPro" id="IPR043428">
    <property type="entry name" value="LivM-like"/>
</dbReference>